<proteinExistence type="inferred from homology"/>
<organism evidence="8 9">
    <name type="scientific">Amphibalanus amphitrite</name>
    <name type="common">Striped barnacle</name>
    <name type="synonym">Balanus amphitrite</name>
    <dbReference type="NCBI Taxonomy" id="1232801"/>
    <lineage>
        <taxon>Eukaryota</taxon>
        <taxon>Metazoa</taxon>
        <taxon>Ecdysozoa</taxon>
        <taxon>Arthropoda</taxon>
        <taxon>Crustacea</taxon>
        <taxon>Multicrustacea</taxon>
        <taxon>Cirripedia</taxon>
        <taxon>Thoracica</taxon>
        <taxon>Thoracicalcarea</taxon>
        <taxon>Balanomorpha</taxon>
        <taxon>Balanoidea</taxon>
        <taxon>Balanidae</taxon>
        <taxon>Amphibalaninae</taxon>
        <taxon>Amphibalanus</taxon>
    </lineage>
</organism>
<feature type="domain" description="AP complex mu/sigma subunit" evidence="7">
    <location>
        <begin position="24"/>
        <end position="140"/>
    </location>
</feature>
<evidence type="ECO:0000256" key="2">
    <source>
        <dbReference type="ARBA" id="ARBA00005324"/>
    </source>
</evidence>
<evidence type="ECO:0000313" key="8">
    <source>
        <dbReference type="EMBL" id="KAF0305554.1"/>
    </source>
</evidence>
<evidence type="ECO:0000259" key="7">
    <source>
        <dbReference type="Pfam" id="PF01217"/>
    </source>
</evidence>
<dbReference type="Proteomes" id="UP000440578">
    <property type="component" value="Unassembled WGS sequence"/>
</dbReference>
<evidence type="ECO:0000256" key="1">
    <source>
        <dbReference type="ARBA" id="ARBA00004145"/>
    </source>
</evidence>
<gene>
    <name evidence="8" type="primary">AP1M1_1</name>
    <name evidence="8" type="ORF">FJT64_022803</name>
</gene>
<dbReference type="InterPro" id="IPR022775">
    <property type="entry name" value="AP_mu_sigma_su"/>
</dbReference>
<keyword evidence="5" id="KW-0472">Membrane</keyword>
<accession>A0A6A4WP88</accession>
<dbReference type="OrthoDB" id="10259133at2759"/>
<dbReference type="GO" id="GO:0030665">
    <property type="term" value="C:clathrin-coated vesicle membrane"/>
    <property type="evidence" value="ECO:0007669"/>
    <property type="project" value="UniProtKB-SubCell"/>
</dbReference>
<dbReference type="AlphaFoldDB" id="A0A6A4WP88"/>
<evidence type="ECO:0000256" key="5">
    <source>
        <dbReference type="ARBA" id="ARBA00023136"/>
    </source>
</evidence>
<dbReference type="GO" id="GO:0016192">
    <property type="term" value="P:vesicle-mediated transport"/>
    <property type="evidence" value="ECO:0007669"/>
    <property type="project" value="InterPro"/>
</dbReference>
<dbReference type="GO" id="GO:0030131">
    <property type="term" value="C:clathrin adaptor complex"/>
    <property type="evidence" value="ECO:0007669"/>
    <property type="project" value="InterPro"/>
</dbReference>
<keyword evidence="9" id="KW-1185">Reference proteome</keyword>
<dbReference type="EMBL" id="VIIS01000742">
    <property type="protein sequence ID" value="KAF0305554.1"/>
    <property type="molecule type" value="Genomic_DNA"/>
</dbReference>
<keyword evidence="6" id="KW-0968">Cytoplasmic vesicle</keyword>
<evidence type="ECO:0000256" key="3">
    <source>
        <dbReference type="ARBA" id="ARBA00022448"/>
    </source>
</evidence>
<dbReference type="PRINTS" id="PR00314">
    <property type="entry name" value="CLATHRINADPT"/>
</dbReference>
<dbReference type="InterPro" id="IPR011012">
    <property type="entry name" value="Longin-like_dom_sf"/>
</dbReference>
<protein>
    <submittedName>
        <fullName evidence="8">AP-1 complex subunit mu-1</fullName>
    </submittedName>
</protein>
<dbReference type="SUPFAM" id="SSF64356">
    <property type="entry name" value="SNARE-like"/>
    <property type="match status" value="1"/>
</dbReference>
<keyword evidence="3" id="KW-0813">Transport</keyword>
<comment type="similarity">
    <text evidence="2">Belongs to the adaptor complexes medium subunit family.</text>
</comment>
<sequence length="147" mass="17069">MTSDDQFLMFQIPAVFKLSAKMSVSSIYLLDSKGKVLISRNYRGDIEPSVIDKFMPLLMDREEEGNMSPIIQTSGCTFMYIKHSNVYVVSTTRKNANVSLVFVFLHRLVQVFEHYFKELEEESLRDNFVIVYELLDELNDFGFPQTT</sequence>
<name>A0A6A4WP88_AMPAM</name>
<dbReference type="Pfam" id="PF01217">
    <property type="entry name" value="Clat_adaptor_s"/>
    <property type="match status" value="1"/>
</dbReference>
<dbReference type="PANTHER" id="PTHR10529">
    <property type="entry name" value="AP COMPLEX SUBUNIT MU"/>
    <property type="match status" value="1"/>
</dbReference>
<evidence type="ECO:0000256" key="4">
    <source>
        <dbReference type="ARBA" id="ARBA00022927"/>
    </source>
</evidence>
<dbReference type="CDD" id="cd14835">
    <property type="entry name" value="AP1_Mu_N"/>
    <property type="match status" value="1"/>
</dbReference>
<dbReference type="FunFam" id="3.30.450.60:FF:000006">
    <property type="entry name" value="AP-1 complex subunit mu-1 isoform 1"/>
    <property type="match status" value="1"/>
</dbReference>
<dbReference type="GO" id="GO:0006886">
    <property type="term" value="P:intracellular protein transport"/>
    <property type="evidence" value="ECO:0007669"/>
    <property type="project" value="InterPro"/>
</dbReference>
<dbReference type="Gene3D" id="3.30.450.60">
    <property type="match status" value="1"/>
</dbReference>
<comment type="subcellular location">
    <subcellularLocation>
        <location evidence="1">Cytoplasmic vesicle</location>
        <location evidence="1">Clathrin-coated vesicle membrane</location>
        <topology evidence="1">Peripheral membrane protein</topology>
        <orientation evidence="1">Cytoplasmic side</orientation>
    </subcellularLocation>
</comment>
<evidence type="ECO:0000313" key="9">
    <source>
        <dbReference type="Proteomes" id="UP000440578"/>
    </source>
</evidence>
<dbReference type="InterPro" id="IPR001392">
    <property type="entry name" value="Clathrin_mu"/>
</dbReference>
<reference evidence="8 9" key="1">
    <citation type="submission" date="2019-07" db="EMBL/GenBank/DDBJ databases">
        <title>Draft genome assembly of a fouling barnacle, Amphibalanus amphitrite (Darwin, 1854): The first reference genome for Thecostraca.</title>
        <authorList>
            <person name="Kim W."/>
        </authorList>
    </citation>
    <scope>NUCLEOTIDE SEQUENCE [LARGE SCALE GENOMIC DNA]</scope>
    <source>
        <strain evidence="8">SNU_AA5</strain>
        <tissue evidence="8">Soma without cirri and trophi</tissue>
    </source>
</reference>
<evidence type="ECO:0000256" key="6">
    <source>
        <dbReference type="ARBA" id="ARBA00023329"/>
    </source>
</evidence>
<comment type="caution">
    <text evidence="8">The sequence shown here is derived from an EMBL/GenBank/DDBJ whole genome shotgun (WGS) entry which is preliminary data.</text>
</comment>
<keyword evidence="4" id="KW-0653">Protein transport</keyword>
<dbReference type="InterPro" id="IPR050431">
    <property type="entry name" value="Adaptor_comp_med_subunit"/>
</dbReference>